<dbReference type="AlphaFoldDB" id="A0A1V9EP89"/>
<dbReference type="Proteomes" id="UP000192610">
    <property type="component" value="Unassembled WGS sequence"/>
</dbReference>
<dbReference type="RefSeq" id="WP_081200704.1">
    <property type="nucleotide sequence ID" value="NZ_FOCZ01000023.1"/>
</dbReference>
<accession>A0A1V9EP89</accession>
<name>A0A1V9EP89_9BACT</name>
<dbReference type="EMBL" id="LVXG01000020">
    <property type="protein sequence ID" value="OQP47936.1"/>
    <property type="molecule type" value="Genomic_DNA"/>
</dbReference>
<evidence type="ECO:0000313" key="1">
    <source>
        <dbReference type="EMBL" id="OQP47936.1"/>
    </source>
</evidence>
<gene>
    <name evidence="1" type="ORF">A4H97_30495</name>
</gene>
<evidence type="ECO:0000313" key="2">
    <source>
        <dbReference type="Proteomes" id="UP000192610"/>
    </source>
</evidence>
<protein>
    <submittedName>
        <fullName evidence="1">Uncharacterized protein</fullName>
    </submittedName>
</protein>
<proteinExistence type="predicted"/>
<dbReference type="OrthoDB" id="797757at2"/>
<comment type="caution">
    <text evidence="1">The sequence shown here is derived from an EMBL/GenBank/DDBJ whole genome shotgun (WGS) entry which is preliminary data.</text>
</comment>
<reference evidence="2" key="1">
    <citation type="submission" date="2016-04" db="EMBL/GenBank/DDBJ databases">
        <authorList>
            <person name="Chen L."/>
            <person name="Zhuang W."/>
            <person name="Wang G."/>
        </authorList>
    </citation>
    <scope>NUCLEOTIDE SEQUENCE [LARGE SCALE GENOMIC DNA]</scope>
    <source>
        <strain evidence="2">17621</strain>
    </source>
</reference>
<keyword evidence="2" id="KW-1185">Reference proteome</keyword>
<sequence>MSHPKQKSASQIGAPISAQEYQQLTTNFAQRYPNQTPSVFLSREHLLNTIEGVSDLSGILFAYGLNDANDPSTRRIILVPARNLTNGESGGIPVIPSKGYICENGERIRFDQFMQLLGNHVSDFKKVKEEIPLTKLPRGYFWGINKLKKLLEVDQCGGLVFHFGYNPEMRAACRQFQCVLEVVDGDNKSLNMFLEYGQCSPPCDIDPNGPGVTTTGSDCIASIAAERFVKDAEDKLNELRAFRDNWLVAQENGQALYEMYYYLSRPLVAEIQTRADQEAIWYDIYHNGISNCLDLIRENRNEEAKVSYVSMMKDLAHRFLGQEVTIEA</sequence>
<organism evidence="1 2">
    <name type="scientific">Niastella yeongjuensis</name>
    <dbReference type="NCBI Taxonomy" id="354355"/>
    <lineage>
        <taxon>Bacteria</taxon>
        <taxon>Pseudomonadati</taxon>
        <taxon>Bacteroidota</taxon>
        <taxon>Chitinophagia</taxon>
        <taxon>Chitinophagales</taxon>
        <taxon>Chitinophagaceae</taxon>
        <taxon>Niastella</taxon>
    </lineage>
</organism>